<evidence type="ECO:0000256" key="5">
    <source>
        <dbReference type="ARBA" id="ARBA00023136"/>
    </source>
</evidence>
<accession>A0AB35LY18</accession>
<dbReference type="RefSeq" id="WP_286381172.1">
    <property type="nucleotide sequence ID" value="NZ_JACANG010000002.1"/>
</dbReference>
<dbReference type="InterPro" id="IPR039910">
    <property type="entry name" value="D15-like"/>
</dbReference>
<dbReference type="EMBL" id="JACANG010000002">
    <property type="protein sequence ID" value="MDM1717906.1"/>
    <property type="molecule type" value="Genomic_DNA"/>
</dbReference>
<gene>
    <name evidence="9" type="ORF">HX110_01835</name>
</gene>
<evidence type="ECO:0000256" key="7">
    <source>
        <dbReference type="SAM" id="SignalP"/>
    </source>
</evidence>
<feature type="chain" id="PRO_5044346823" evidence="7">
    <location>
        <begin position="44"/>
        <end position="932"/>
    </location>
</feature>
<dbReference type="Pfam" id="PF01103">
    <property type="entry name" value="Omp85"/>
    <property type="match status" value="1"/>
</dbReference>
<evidence type="ECO:0000256" key="4">
    <source>
        <dbReference type="ARBA" id="ARBA00022729"/>
    </source>
</evidence>
<name>A0AB35LY18_9GAMM</name>
<comment type="caution">
    <text evidence="9">The sequence shown here is derived from an EMBL/GenBank/DDBJ whole genome shotgun (WGS) entry which is preliminary data.</text>
</comment>
<evidence type="ECO:0000256" key="6">
    <source>
        <dbReference type="ARBA" id="ARBA00023237"/>
    </source>
</evidence>
<evidence type="ECO:0000256" key="1">
    <source>
        <dbReference type="ARBA" id="ARBA00004370"/>
    </source>
</evidence>
<protein>
    <submittedName>
        <fullName evidence="9">BamA/TamA family outer membrane protein</fullName>
    </submittedName>
</protein>
<evidence type="ECO:0000256" key="3">
    <source>
        <dbReference type="ARBA" id="ARBA00022692"/>
    </source>
</evidence>
<feature type="signal peptide" evidence="7">
    <location>
        <begin position="1"/>
        <end position="43"/>
    </location>
</feature>
<feature type="domain" description="Bacterial surface antigen (D15)" evidence="8">
    <location>
        <begin position="628"/>
        <end position="930"/>
    </location>
</feature>
<dbReference type="GO" id="GO:0009279">
    <property type="term" value="C:cell outer membrane"/>
    <property type="evidence" value="ECO:0007669"/>
    <property type="project" value="UniProtKB-SubCell"/>
</dbReference>
<keyword evidence="2" id="KW-1134">Transmembrane beta strand</keyword>
<proteinExistence type="predicted"/>
<keyword evidence="6" id="KW-0998">Cell outer membrane</keyword>
<dbReference type="Proteomes" id="UP001174419">
    <property type="component" value="Unassembled WGS sequence"/>
</dbReference>
<evidence type="ECO:0000256" key="2">
    <source>
        <dbReference type="ARBA" id="ARBA00022452"/>
    </source>
</evidence>
<dbReference type="InterPro" id="IPR000184">
    <property type="entry name" value="Bac_surfAg_D15"/>
</dbReference>
<dbReference type="AlphaFoldDB" id="A0AB35LY18"/>
<evidence type="ECO:0000313" key="9">
    <source>
        <dbReference type="EMBL" id="MDM1717906.1"/>
    </source>
</evidence>
<dbReference type="GO" id="GO:0097347">
    <property type="term" value="C:TAM protein secretion complex"/>
    <property type="evidence" value="ECO:0007669"/>
    <property type="project" value="TreeGrafter"/>
</dbReference>
<dbReference type="GO" id="GO:0009306">
    <property type="term" value="P:protein secretion"/>
    <property type="evidence" value="ECO:0007669"/>
    <property type="project" value="TreeGrafter"/>
</dbReference>
<dbReference type="Gene3D" id="3.10.20.310">
    <property type="entry name" value="membrane protein fhac"/>
    <property type="match status" value="1"/>
</dbReference>
<dbReference type="Gene3D" id="2.40.160.50">
    <property type="entry name" value="membrane protein fhac: a member of the omp85/tpsb transporter family"/>
    <property type="match status" value="1"/>
</dbReference>
<keyword evidence="4 7" id="KW-0732">Signal</keyword>
<evidence type="ECO:0000313" key="10">
    <source>
        <dbReference type="Proteomes" id="UP001174419"/>
    </source>
</evidence>
<sequence>MLVNTNFKKSVLCSSMHAILCWNMPKKLGLSLFLGLVASSSFAESLTVPNSNAQLAENPVPLQTPTAEEAQNLAAEIKQLAAAQGKDSAQDLQKIEEALEQAQTPEFNSLEMLQQQQQAGASFAEFQPIEFEDLEDLSIAPVDQGLANEIFQVAEQAKQEAMLDRNGQVPETLVQDATQQELLQIDQAPVNVDQLMTNIQADRNFVVEANPSDTLTDLGLMTQVENADKPGFFRRLLYKVRPPRELNTAKVQRISADVIITANGANGTQDSIGEVSPDAYRTAVDQLSANIKAKLSSFTQESFADFPSALPQLRTLSNQAAQAVGFYNAEFKFEKLSDSRVRVHVVPNPPVAIKQQNIEFTGEGQYEAQFQVIGVLPDQEVDDVFNHGLYEQTKKRITDAASDNGYFDSYWRLHDVKVAQPQNTADINLRYETGERYKLSNVEFRMSDPNQEFPLDMDILQSLVTWQDNADYTFWRVNGLANNLTNSRYFNYTLVDTIRPDPVEHSLELPPDIQALVDQQKLSVYEATAADQKRVVSSQEVTQSVVNEAEFAGTEESTSNDKLRILQAQQEDKQSEEERLKQQARIDKKIPVIVTLNADRLNSAEVGAGFGTDTGVRLRGQYRRAIVNKRGHSFDANLELSQIRQAIDGRYNIPYNHPLNDYVALVGGYEREERDDVAQGGGLMIESAVAGVDRVIKKPMGSWQHTFGLRYRLDRLTEDGTVFLTKPDAFIANGDVEQQSLLLGYEVSRTDSNRRVNPSKGFRQIYKVELGSESLLSDADLAILNAGWRFIYSLGENDDHQFVGRSDLGYIYTEDFNKVPYNLRYFTGGDQSLRGFDYKSLTPQIEGFKIGGQALAVGSLEYNYQFKEGWRAAVFSDFGNAYDKDFSNDTEYSVGLGVRWASPIGPIRIDVASGISDDNHPIRLHFFIGSQL</sequence>
<reference evidence="9" key="1">
    <citation type="submission" date="2020-06" db="EMBL/GenBank/DDBJ databases">
        <authorList>
            <person name="Dong N."/>
        </authorList>
    </citation>
    <scope>NUCLEOTIDE SEQUENCE</scope>
    <source>
        <strain evidence="9">DF49-4</strain>
    </source>
</reference>
<keyword evidence="3" id="KW-0812">Transmembrane</keyword>
<dbReference type="PANTHER" id="PTHR12815:SF47">
    <property type="entry name" value="TRANSLOCATION AND ASSEMBLY MODULE SUBUNIT TAMA"/>
    <property type="match status" value="1"/>
</dbReference>
<comment type="subcellular location">
    <subcellularLocation>
        <location evidence="1">Membrane</location>
    </subcellularLocation>
</comment>
<evidence type="ECO:0000259" key="8">
    <source>
        <dbReference type="Pfam" id="PF01103"/>
    </source>
</evidence>
<dbReference type="PANTHER" id="PTHR12815">
    <property type="entry name" value="SORTING AND ASSEMBLY MACHINERY SAMM50 PROTEIN FAMILY MEMBER"/>
    <property type="match status" value="1"/>
</dbReference>
<keyword evidence="5" id="KW-0472">Membrane</keyword>
<reference evidence="9" key="2">
    <citation type="journal article" date="2022" name="Sci. Total Environ.">
        <title>Prevalence, transmission, and molecular epidemiology of tet(X)-positive bacteria among humans, animals, and environmental niches in China: An epidemiological, and genomic-based study.</title>
        <authorList>
            <person name="Dong N."/>
            <person name="Zeng Y."/>
            <person name="Cai C."/>
            <person name="Sun C."/>
            <person name="Lu J."/>
            <person name="Liu C."/>
            <person name="Zhou H."/>
            <person name="Sun Q."/>
            <person name="Shu L."/>
            <person name="Wang H."/>
            <person name="Wang Y."/>
            <person name="Wang S."/>
            <person name="Wu C."/>
            <person name="Chan E.W."/>
            <person name="Chen G."/>
            <person name="Shen Z."/>
            <person name="Chen S."/>
            <person name="Zhang R."/>
        </authorList>
    </citation>
    <scope>NUCLEOTIDE SEQUENCE</scope>
    <source>
        <strain evidence="9">DF49-4</strain>
    </source>
</reference>
<organism evidence="9 10">
    <name type="scientific">Acinetobacter towneri</name>
    <dbReference type="NCBI Taxonomy" id="202956"/>
    <lineage>
        <taxon>Bacteria</taxon>
        <taxon>Pseudomonadati</taxon>
        <taxon>Pseudomonadota</taxon>
        <taxon>Gammaproteobacteria</taxon>
        <taxon>Moraxellales</taxon>
        <taxon>Moraxellaceae</taxon>
        <taxon>Acinetobacter</taxon>
    </lineage>
</organism>